<proteinExistence type="predicted"/>
<dbReference type="Proteomes" id="UP001590951">
    <property type="component" value="Unassembled WGS sequence"/>
</dbReference>
<dbReference type="EMBL" id="JBHFEH010000015">
    <property type="protein sequence ID" value="KAL2054437.1"/>
    <property type="molecule type" value="Genomic_DNA"/>
</dbReference>
<organism evidence="1 2">
    <name type="scientific">Lepraria finkii</name>
    <dbReference type="NCBI Taxonomy" id="1340010"/>
    <lineage>
        <taxon>Eukaryota</taxon>
        <taxon>Fungi</taxon>
        <taxon>Dikarya</taxon>
        <taxon>Ascomycota</taxon>
        <taxon>Pezizomycotina</taxon>
        <taxon>Lecanoromycetes</taxon>
        <taxon>OSLEUM clade</taxon>
        <taxon>Lecanoromycetidae</taxon>
        <taxon>Lecanorales</taxon>
        <taxon>Lecanorineae</taxon>
        <taxon>Stereocaulaceae</taxon>
        <taxon>Lepraria</taxon>
    </lineage>
</organism>
<protein>
    <submittedName>
        <fullName evidence="1">Uncharacterized protein</fullName>
    </submittedName>
</protein>
<name>A0ABR4BAJ7_9LECA</name>
<dbReference type="PANTHER" id="PTHR42085:SF4">
    <property type="entry name" value="F-BOX DOMAIN-CONTAINING PROTEIN"/>
    <property type="match status" value="1"/>
</dbReference>
<accession>A0ABR4BAJ7</accession>
<evidence type="ECO:0000313" key="2">
    <source>
        <dbReference type="Proteomes" id="UP001590951"/>
    </source>
</evidence>
<comment type="caution">
    <text evidence="1">The sequence shown here is derived from an EMBL/GenBank/DDBJ whole genome shotgun (WGS) entry which is preliminary data.</text>
</comment>
<gene>
    <name evidence="1" type="ORF">ABVK25_005185</name>
</gene>
<reference evidence="1 2" key="1">
    <citation type="submission" date="2024-09" db="EMBL/GenBank/DDBJ databases">
        <title>Rethinking Asexuality: The Enigmatic Case of Functional Sexual Genes in Lepraria (Stereocaulaceae).</title>
        <authorList>
            <person name="Doellman M."/>
            <person name="Sun Y."/>
            <person name="Barcenas-Pena A."/>
            <person name="Lumbsch H.T."/>
            <person name="Grewe F."/>
        </authorList>
    </citation>
    <scope>NUCLEOTIDE SEQUENCE [LARGE SCALE GENOMIC DNA]</scope>
    <source>
        <strain evidence="1 2">Grewe 0041</strain>
    </source>
</reference>
<evidence type="ECO:0000313" key="1">
    <source>
        <dbReference type="EMBL" id="KAL2054437.1"/>
    </source>
</evidence>
<dbReference type="InterPro" id="IPR038883">
    <property type="entry name" value="AN11006-like"/>
</dbReference>
<sequence length="262" mass="30126">MSNIHPRARSWPSLLQIEGNSIQTSSSIFTSPFEPFSHDEPITSPSINFFSIPAELRNQIYELVVVNSEHMPIEIKLKAEHDVDGTNDERLQPSLSRVCRQLHNEVLPIYYGKNSFVSPLDTLLMSAISCANHDLFQQRDQFTFLRWLSAIGDVNISCITDVKAIPPLMEDWPYTRTFDLIYKNCPGFTMAVDSGPASARHIRMKVDALLRPINERAEDKALSVIDVQNFEEALYGWVRKYYLWKFDDNNAGFQLTFWDIPH</sequence>
<dbReference type="PANTHER" id="PTHR42085">
    <property type="entry name" value="F-BOX DOMAIN-CONTAINING PROTEIN"/>
    <property type="match status" value="1"/>
</dbReference>
<keyword evidence="2" id="KW-1185">Reference proteome</keyword>